<keyword evidence="2" id="KW-1185">Reference proteome</keyword>
<sequence length="110" mass="13113">MQSAFRPVSDINNYQLFIGYRKVVNGFSTSEDKSENVPVSPIRLQQRETHKRKWEMESKIQAVKMAQKIGVSKTITYLLETRYEEYYGLSSSTLQYWINQSKGRKRRYYE</sequence>
<reference evidence="1 2" key="1">
    <citation type="submission" date="2012-10" db="EMBL/GenBank/DDBJ databases">
        <authorList>
            <person name="Zafar N."/>
            <person name="Inman J."/>
            <person name="Hall N."/>
            <person name="Lorenzi H."/>
            <person name="Caler E."/>
        </authorList>
    </citation>
    <scope>NUCLEOTIDE SEQUENCE [LARGE SCALE GENOMIC DNA]</scope>
    <source>
        <strain evidence="1 2">IP1</strain>
    </source>
</reference>
<dbReference type="KEGG" id="eiv:EIN_096720"/>
<protein>
    <submittedName>
        <fullName evidence="1">Uncharacterized protein</fullName>
    </submittedName>
</protein>
<dbReference type="AlphaFoldDB" id="A0A0A1U0J5"/>
<gene>
    <name evidence="1" type="ORF">EIN_096720</name>
</gene>
<dbReference type="RefSeq" id="XP_004254176.1">
    <property type="nucleotide sequence ID" value="XM_004254128.1"/>
</dbReference>
<name>A0A0A1U0J5_ENTIV</name>
<organism evidence="1 2">
    <name type="scientific">Entamoeba invadens IP1</name>
    <dbReference type="NCBI Taxonomy" id="370355"/>
    <lineage>
        <taxon>Eukaryota</taxon>
        <taxon>Amoebozoa</taxon>
        <taxon>Evosea</taxon>
        <taxon>Archamoebae</taxon>
        <taxon>Mastigamoebida</taxon>
        <taxon>Entamoebidae</taxon>
        <taxon>Entamoeba</taxon>
    </lineage>
</organism>
<evidence type="ECO:0000313" key="2">
    <source>
        <dbReference type="Proteomes" id="UP000014680"/>
    </source>
</evidence>
<proteinExistence type="predicted"/>
<accession>A0A0A1U0J5</accession>
<dbReference type="EMBL" id="KB206860">
    <property type="protein sequence ID" value="ELP87405.1"/>
    <property type="molecule type" value="Genomic_DNA"/>
</dbReference>
<dbReference type="VEuPathDB" id="AmoebaDB:EIN_096720"/>
<evidence type="ECO:0000313" key="1">
    <source>
        <dbReference type="EMBL" id="ELP87405.1"/>
    </source>
</evidence>
<dbReference type="GeneID" id="14886392"/>
<dbReference type="Proteomes" id="UP000014680">
    <property type="component" value="Unassembled WGS sequence"/>
</dbReference>